<dbReference type="InterPro" id="IPR050300">
    <property type="entry name" value="GDXG_lipolytic_enzyme"/>
</dbReference>
<dbReference type="PANTHER" id="PTHR48081">
    <property type="entry name" value="AB HYDROLASE SUPERFAMILY PROTEIN C4A8.06C"/>
    <property type="match status" value="1"/>
</dbReference>
<dbReference type="GO" id="GO:0016787">
    <property type="term" value="F:hydrolase activity"/>
    <property type="evidence" value="ECO:0007669"/>
    <property type="project" value="UniProtKB-KW"/>
</dbReference>
<keyword evidence="4" id="KW-1185">Reference proteome</keyword>
<dbReference type="PANTHER" id="PTHR48081:SF3">
    <property type="entry name" value="ALPHA_BETA HYDROLASE FOLD-3 DOMAIN-CONTAINING PROTEIN"/>
    <property type="match status" value="1"/>
</dbReference>
<dbReference type="InterPro" id="IPR029058">
    <property type="entry name" value="AB_hydrolase_fold"/>
</dbReference>
<protein>
    <submittedName>
        <fullName evidence="3">Alpha/beta hydrolase</fullName>
    </submittedName>
</protein>
<organism evidence="3 4">
    <name type="scientific">Oceanobacillus luteolus</name>
    <dbReference type="NCBI Taxonomy" id="1274358"/>
    <lineage>
        <taxon>Bacteria</taxon>
        <taxon>Bacillati</taxon>
        <taxon>Bacillota</taxon>
        <taxon>Bacilli</taxon>
        <taxon>Bacillales</taxon>
        <taxon>Bacillaceae</taxon>
        <taxon>Oceanobacillus</taxon>
    </lineage>
</organism>
<evidence type="ECO:0000259" key="2">
    <source>
        <dbReference type="Pfam" id="PF20434"/>
    </source>
</evidence>
<feature type="domain" description="BD-FAE-like" evidence="2">
    <location>
        <begin position="22"/>
        <end position="244"/>
    </location>
</feature>
<keyword evidence="1 3" id="KW-0378">Hydrolase</keyword>
<accession>A0ABW4HSY4</accession>
<dbReference type="Pfam" id="PF20434">
    <property type="entry name" value="BD-FAE"/>
    <property type="match status" value="1"/>
</dbReference>
<evidence type="ECO:0000313" key="3">
    <source>
        <dbReference type="EMBL" id="MFD1608508.1"/>
    </source>
</evidence>
<dbReference type="Proteomes" id="UP001597221">
    <property type="component" value="Unassembled WGS sequence"/>
</dbReference>
<dbReference type="SUPFAM" id="SSF53474">
    <property type="entry name" value="alpha/beta-Hydrolases"/>
    <property type="match status" value="1"/>
</dbReference>
<dbReference type="Gene3D" id="3.40.50.1820">
    <property type="entry name" value="alpha/beta hydrolase"/>
    <property type="match status" value="1"/>
</dbReference>
<evidence type="ECO:0000313" key="4">
    <source>
        <dbReference type="Proteomes" id="UP001597221"/>
    </source>
</evidence>
<sequence>MNKTFVYKEINNTDIQAELFPVEQENAPIIVYIHGGGLIWGTRNDINQEQVKLYNDHGYHVLSIAYRLAPETKLPEIISDIQDALSWVKEELPKHLDYNTNKVIVVGNSAGGYLALMTGTFALKPTAIISFYGYGNILGDWYSTPSTHFNKMPKVNEALAKQLIRPNQVAEAPITARYAIYLYCRQQGVWLDYVTDPTETTKEDLLAFCPVNQVDADYPPTLLLHGDADEDVPYEESVQMLEALKHNEVKSNLITIPNGKHQFDENMNDDVVKSSFEEIFDFLKEI</sequence>
<gene>
    <name evidence="3" type="ORF">ACFSBH_12805</name>
</gene>
<proteinExistence type="predicted"/>
<dbReference type="EMBL" id="JBHUDE010000107">
    <property type="protein sequence ID" value="MFD1608508.1"/>
    <property type="molecule type" value="Genomic_DNA"/>
</dbReference>
<dbReference type="PRINTS" id="PR00111">
    <property type="entry name" value="ABHYDROLASE"/>
</dbReference>
<evidence type="ECO:0000256" key="1">
    <source>
        <dbReference type="ARBA" id="ARBA00022801"/>
    </source>
</evidence>
<reference evidence="4" key="1">
    <citation type="journal article" date="2019" name="Int. J. Syst. Evol. Microbiol.">
        <title>The Global Catalogue of Microorganisms (GCM) 10K type strain sequencing project: providing services to taxonomists for standard genome sequencing and annotation.</title>
        <authorList>
            <consortium name="The Broad Institute Genomics Platform"/>
            <consortium name="The Broad Institute Genome Sequencing Center for Infectious Disease"/>
            <person name="Wu L."/>
            <person name="Ma J."/>
        </authorList>
    </citation>
    <scope>NUCLEOTIDE SEQUENCE [LARGE SCALE GENOMIC DNA]</scope>
    <source>
        <strain evidence="4">CGMCC 1.12376</strain>
    </source>
</reference>
<dbReference type="RefSeq" id="WP_379597860.1">
    <property type="nucleotide sequence ID" value="NZ_JBHUDE010000107.1"/>
</dbReference>
<dbReference type="InterPro" id="IPR049492">
    <property type="entry name" value="BD-FAE-like_dom"/>
</dbReference>
<dbReference type="InterPro" id="IPR000073">
    <property type="entry name" value="AB_hydrolase_1"/>
</dbReference>
<comment type="caution">
    <text evidence="3">The sequence shown here is derived from an EMBL/GenBank/DDBJ whole genome shotgun (WGS) entry which is preliminary data.</text>
</comment>
<name>A0ABW4HSY4_9BACI</name>